<evidence type="ECO:0000313" key="1">
    <source>
        <dbReference type="EMBL" id="TDV42521.1"/>
    </source>
</evidence>
<sequence length="97" mass="11238">MELVRLTPAEYHTNDSYWRLFKLADGSVYILVECEASFVGYQSMIKLNAEEMRDYHGLGWLSIQHLANRINYFVSDYSGRRITGSLLEEANQVSARQ</sequence>
<gene>
    <name evidence="1" type="ORF">EDF87_114164</name>
</gene>
<reference evidence="1 2" key="1">
    <citation type="submission" date="2019-03" db="EMBL/GenBank/DDBJ databases">
        <title>Genomic analyses of the natural microbiome of Caenorhabditis elegans.</title>
        <authorList>
            <person name="Samuel B."/>
        </authorList>
    </citation>
    <scope>NUCLEOTIDE SEQUENCE [LARGE SCALE GENOMIC DNA]</scope>
    <source>
        <strain evidence="1 2">BIGb0525</strain>
    </source>
</reference>
<organism evidence="1 2">
    <name type="scientific">Pseudomonas helmanticensis</name>
    <dbReference type="NCBI Taxonomy" id="1471381"/>
    <lineage>
        <taxon>Bacteria</taxon>
        <taxon>Pseudomonadati</taxon>
        <taxon>Pseudomonadota</taxon>
        <taxon>Gammaproteobacteria</taxon>
        <taxon>Pseudomonadales</taxon>
        <taxon>Pseudomonadaceae</taxon>
        <taxon>Pseudomonas</taxon>
    </lineage>
</organism>
<proteinExistence type="predicted"/>
<name>A0A4V3FR83_9PSED</name>
<dbReference type="RefSeq" id="WP_134177191.1">
    <property type="nucleotide sequence ID" value="NZ_SOCQ01000014.1"/>
</dbReference>
<dbReference type="Proteomes" id="UP000295804">
    <property type="component" value="Unassembled WGS sequence"/>
</dbReference>
<evidence type="ECO:0000313" key="2">
    <source>
        <dbReference type="Proteomes" id="UP000295804"/>
    </source>
</evidence>
<dbReference type="AlphaFoldDB" id="A0A4V3FR83"/>
<dbReference type="EMBL" id="SOCQ01000014">
    <property type="protein sequence ID" value="TDV42521.1"/>
    <property type="molecule type" value="Genomic_DNA"/>
</dbReference>
<accession>A0A4V3FR83</accession>
<protein>
    <submittedName>
        <fullName evidence="1">Uncharacterized protein</fullName>
    </submittedName>
</protein>
<comment type="caution">
    <text evidence="1">The sequence shown here is derived from an EMBL/GenBank/DDBJ whole genome shotgun (WGS) entry which is preliminary data.</text>
</comment>